<feature type="transmembrane region" description="Helical" evidence="1">
    <location>
        <begin position="6"/>
        <end position="26"/>
    </location>
</feature>
<sequence>MYYVLGIRYYVSLLLITFFLTTYLFLGASSKVLASEPKIKSSSTVSAFIGDARFTLFGYTSPFARVIIQGQGIYDETRSDETGYFIFENRFSPLSPREACLMSVDSQGRVTQPVCLPPFDVRKNVTIGPVILSPTLSVNSHEYVVDEYGVLSGETVPNSDVTLAFFAENTDSSLPKIKTTSDINGIYSTSLPTNNPQTLRMYTASEFKEDLSGKSSSLSVKILPWWLAIIIDALRFLAPLLSYFIYFILLFEIFILFFLLWMRKRKRYPLAFRPGHDLVDQ</sequence>
<feature type="transmembrane region" description="Helical" evidence="1">
    <location>
        <begin position="243"/>
        <end position="262"/>
    </location>
</feature>
<proteinExistence type="predicted"/>
<reference evidence="2 3" key="1">
    <citation type="journal article" date="2016" name="Nat. Commun.">
        <title>Thousands of microbial genomes shed light on interconnected biogeochemical processes in an aquifer system.</title>
        <authorList>
            <person name="Anantharaman K."/>
            <person name="Brown C.T."/>
            <person name="Hug L.A."/>
            <person name="Sharon I."/>
            <person name="Castelle C.J."/>
            <person name="Probst A.J."/>
            <person name="Thomas B.C."/>
            <person name="Singh A."/>
            <person name="Wilkins M.J."/>
            <person name="Karaoz U."/>
            <person name="Brodie E.L."/>
            <person name="Williams K.H."/>
            <person name="Hubbard S.S."/>
            <person name="Banfield J.F."/>
        </authorList>
    </citation>
    <scope>NUCLEOTIDE SEQUENCE [LARGE SCALE GENOMIC DNA]</scope>
</reference>
<comment type="caution">
    <text evidence="2">The sequence shown here is derived from an EMBL/GenBank/DDBJ whole genome shotgun (WGS) entry which is preliminary data.</text>
</comment>
<dbReference type="Proteomes" id="UP000177159">
    <property type="component" value="Unassembled WGS sequence"/>
</dbReference>
<protein>
    <submittedName>
        <fullName evidence="2">Uncharacterized protein</fullName>
    </submittedName>
</protein>
<name>A0A1F7GVE1_9BACT</name>
<keyword evidence="1" id="KW-1133">Transmembrane helix</keyword>
<accession>A0A1F7GVE1</accession>
<keyword evidence="1" id="KW-0812">Transmembrane</keyword>
<evidence type="ECO:0000313" key="3">
    <source>
        <dbReference type="Proteomes" id="UP000177159"/>
    </source>
</evidence>
<dbReference type="EMBL" id="MFZM01000034">
    <property type="protein sequence ID" value="OGK22764.1"/>
    <property type="molecule type" value="Genomic_DNA"/>
</dbReference>
<evidence type="ECO:0000313" key="2">
    <source>
        <dbReference type="EMBL" id="OGK22764.1"/>
    </source>
</evidence>
<organism evidence="2 3">
    <name type="scientific">Candidatus Roizmanbacteria bacterium RIFCSPHIGHO2_02_FULL_37_24</name>
    <dbReference type="NCBI Taxonomy" id="1802037"/>
    <lineage>
        <taxon>Bacteria</taxon>
        <taxon>Candidatus Roizmaniibacteriota</taxon>
    </lineage>
</organism>
<gene>
    <name evidence="2" type="ORF">A3C24_01685</name>
</gene>
<evidence type="ECO:0000256" key="1">
    <source>
        <dbReference type="SAM" id="Phobius"/>
    </source>
</evidence>
<dbReference type="AlphaFoldDB" id="A0A1F7GVE1"/>
<keyword evidence="1" id="KW-0472">Membrane</keyword>